<accession>A0A1M6L5P4</accession>
<comment type="similarity">
    <text evidence="1">Belongs to the UPF0065 (bug) family.</text>
</comment>
<dbReference type="Proteomes" id="UP000184452">
    <property type="component" value="Unassembled WGS sequence"/>
</dbReference>
<dbReference type="PANTHER" id="PTHR42928">
    <property type="entry name" value="TRICARBOXYLATE-BINDING PROTEIN"/>
    <property type="match status" value="1"/>
</dbReference>
<keyword evidence="3" id="KW-1185">Reference proteome</keyword>
<name>A0A1M6L5P4_9ACTN</name>
<dbReference type="RefSeq" id="WP_073379964.1">
    <property type="nucleotide sequence ID" value="NZ_FQZK01000008.1"/>
</dbReference>
<dbReference type="OrthoDB" id="9780943at2"/>
<dbReference type="InterPro" id="IPR042100">
    <property type="entry name" value="Bug_dom1"/>
</dbReference>
<organism evidence="2 3">
    <name type="scientific">Nocardiopsis flavescens</name>
    <dbReference type="NCBI Taxonomy" id="758803"/>
    <lineage>
        <taxon>Bacteria</taxon>
        <taxon>Bacillati</taxon>
        <taxon>Actinomycetota</taxon>
        <taxon>Actinomycetes</taxon>
        <taxon>Streptosporangiales</taxon>
        <taxon>Nocardiopsidaceae</taxon>
        <taxon>Nocardiopsis</taxon>
    </lineage>
</organism>
<proteinExistence type="inferred from homology"/>
<protein>
    <submittedName>
        <fullName evidence="2">Putative tricarboxylic transport membrane protein</fullName>
    </submittedName>
</protein>
<gene>
    <name evidence="2" type="ORF">SAMN05421803_10886</name>
</gene>
<dbReference type="Gene3D" id="3.40.190.150">
    <property type="entry name" value="Bordetella uptake gene, domain 1"/>
    <property type="match status" value="1"/>
</dbReference>
<sequence length="336" mass="34980">MIGDRGLLGVAAGTALVLVTGFFAVRDAAGQDEGAPARSALTVIAPAAAGGGWDLAAREFQQATRTESIVNSVQVVNIPGAGGTIGLGGLDRLEGDPTTVMVTGAAMVGGVEMGGSPVRLSDVTPIARLTDDFEVVAVPADSPWETLEDFLDDWREDPAIPVGGGSAGSPDHLVAGQLAEAAGLDPADLHYTPHAGGGELTLSLLSDAGGTVRIGVSGFNDFRDLIEGGRLRALAVVAPERLEGVDVPTTSELGYPSVDLVNWRGIVAAPGISAEEQAELLEITEEMYGARSWQEAVERNRWEPNWAGPEEFTGFLAEEETRIRTLMTDLGLIDGR</sequence>
<evidence type="ECO:0000256" key="1">
    <source>
        <dbReference type="ARBA" id="ARBA00006987"/>
    </source>
</evidence>
<dbReference type="Gene3D" id="3.40.190.10">
    <property type="entry name" value="Periplasmic binding protein-like II"/>
    <property type="match status" value="1"/>
</dbReference>
<dbReference type="InterPro" id="IPR005064">
    <property type="entry name" value="BUG"/>
</dbReference>
<dbReference type="PANTHER" id="PTHR42928:SF3">
    <property type="entry name" value="UPF0065 PROTEIN YFLP"/>
    <property type="match status" value="1"/>
</dbReference>
<dbReference type="PIRSF" id="PIRSF017082">
    <property type="entry name" value="YflP"/>
    <property type="match status" value="1"/>
</dbReference>
<evidence type="ECO:0000313" key="2">
    <source>
        <dbReference type="EMBL" id="SHJ66507.1"/>
    </source>
</evidence>
<dbReference type="STRING" id="758803.SAMN05421803_10886"/>
<dbReference type="AlphaFoldDB" id="A0A1M6L5P4"/>
<dbReference type="CDD" id="cd07012">
    <property type="entry name" value="PBP2_Bug_TTT"/>
    <property type="match status" value="1"/>
</dbReference>
<reference evidence="2 3" key="1">
    <citation type="submission" date="2016-11" db="EMBL/GenBank/DDBJ databases">
        <authorList>
            <person name="Jaros S."/>
            <person name="Januszkiewicz K."/>
            <person name="Wedrychowicz H."/>
        </authorList>
    </citation>
    <scope>NUCLEOTIDE SEQUENCE [LARGE SCALE GENOMIC DNA]</scope>
    <source>
        <strain evidence="2 3">CGMCC 4.5723</strain>
    </source>
</reference>
<dbReference type="Pfam" id="PF03401">
    <property type="entry name" value="TctC"/>
    <property type="match status" value="1"/>
</dbReference>
<dbReference type="EMBL" id="FQZK01000008">
    <property type="protein sequence ID" value="SHJ66507.1"/>
    <property type="molecule type" value="Genomic_DNA"/>
</dbReference>
<evidence type="ECO:0000313" key="3">
    <source>
        <dbReference type="Proteomes" id="UP000184452"/>
    </source>
</evidence>